<comment type="caution">
    <text evidence="2">The sequence shown here is derived from an EMBL/GenBank/DDBJ whole genome shotgun (WGS) entry which is preliminary data.</text>
</comment>
<keyword evidence="1" id="KW-0472">Membrane</keyword>
<sequence>MKGVEIAQTLWRFWLYAFIYLNIWPMLSHLFSPMFQDKSWTGRMVAFPIRLIWVFVGLIIQAGFMVVGLVFGAIYFIFPLLPIVEVVYYLINCCT</sequence>
<protein>
    <submittedName>
        <fullName evidence="2">Uncharacterized protein</fullName>
    </submittedName>
</protein>
<dbReference type="Proteomes" id="UP000034852">
    <property type="component" value="Unassembled WGS sequence"/>
</dbReference>
<reference evidence="2 3" key="1">
    <citation type="journal article" date="2015" name="Nature">
        <title>rRNA introns, odd ribosomes, and small enigmatic genomes across a large radiation of phyla.</title>
        <authorList>
            <person name="Brown C.T."/>
            <person name="Hug L.A."/>
            <person name="Thomas B.C."/>
            <person name="Sharon I."/>
            <person name="Castelle C.J."/>
            <person name="Singh A."/>
            <person name="Wilkins M.J."/>
            <person name="Williams K.H."/>
            <person name="Banfield J.F."/>
        </authorList>
    </citation>
    <scope>NUCLEOTIDE SEQUENCE [LARGE SCALE GENOMIC DNA]</scope>
</reference>
<keyword evidence="1" id="KW-1133">Transmembrane helix</keyword>
<organism evidence="2 3">
    <name type="scientific">candidate division WS6 bacterium GW2011_GWA2_37_6</name>
    <dbReference type="NCBI Taxonomy" id="1619087"/>
    <lineage>
        <taxon>Bacteria</taxon>
        <taxon>Candidatus Dojkabacteria</taxon>
    </lineage>
</organism>
<gene>
    <name evidence="2" type="ORF">US52_C0061G0004</name>
</gene>
<dbReference type="AlphaFoldDB" id="A0A0G0H762"/>
<evidence type="ECO:0000313" key="2">
    <source>
        <dbReference type="EMBL" id="KKQ34375.1"/>
    </source>
</evidence>
<feature type="transmembrane region" description="Helical" evidence="1">
    <location>
        <begin position="13"/>
        <end position="31"/>
    </location>
</feature>
<evidence type="ECO:0000256" key="1">
    <source>
        <dbReference type="SAM" id="Phobius"/>
    </source>
</evidence>
<name>A0A0G0H762_9BACT</name>
<evidence type="ECO:0000313" key="3">
    <source>
        <dbReference type="Proteomes" id="UP000034852"/>
    </source>
</evidence>
<proteinExistence type="predicted"/>
<feature type="transmembrane region" description="Helical" evidence="1">
    <location>
        <begin position="51"/>
        <end position="78"/>
    </location>
</feature>
<keyword evidence="1" id="KW-0812">Transmembrane</keyword>
<accession>A0A0G0H762</accession>
<dbReference type="EMBL" id="LBTH01000061">
    <property type="protein sequence ID" value="KKQ34375.1"/>
    <property type="molecule type" value="Genomic_DNA"/>
</dbReference>